<dbReference type="SUPFAM" id="SSF52949">
    <property type="entry name" value="Macro domain-like"/>
    <property type="match status" value="1"/>
</dbReference>
<dbReference type="PANTHER" id="PTHR11106:SF27">
    <property type="entry name" value="MACRO DOMAIN-CONTAINING PROTEIN"/>
    <property type="match status" value="1"/>
</dbReference>
<dbReference type="Proteomes" id="UP000320244">
    <property type="component" value="Unassembled WGS sequence"/>
</dbReference>
<proteinExistence type="predicted"/>
<reference evidence="2 3" key="2">
    <citation type="submission" date="2019-08" db="EMBL/GenBank/DDBJ databases">
        <title>Jejuicoccus antrihumi gen. nov., sp. nov., a new member of the family Dermacoccaceae isolated from a cave.</title>
        <authorList>
            <person name="Schumann P."/>
            <person name="Kim I.S."/>
        </authorList>
    </citation>
    <scope>NUCLEOTIDE SEQUENCE [LARGE SCALE GENOMIC DNA]</scope>
    <source>
        <strain evidence="2 3">C5-26</strain>
    </source>
</reference>
<organism evidence="2 3">
    <name type="scientific">Leekyejoonella antrihumi</name>
    <dbReference type="NCBI Taxonomy" id="1660198"/>
    <lineage>
        <taxon>Bacteria</taxon>
        <taxon>Bacillati</taxon>
        <taxon>Actinomycetota</taxon>
        <taxon>Actinomycetes</taxon>
        <taxon>Micrococcales</taxon>
        <taxon>Dermacoccaceae</taxon>
        <taxon>Leekyejoonella</taxon>
    </lineage>
</organism>
<gene>
    <name evidence="2" type="ORF">FGL98_11500</name>
</gene>
<dbReference type="NCBIfam" id="NF001664">
    <property type="entry name" value="PRK00431.1-6"/>
    <property type="match status" value="1"/>
</dbReference>
<accession>A0A563E0J7</accession>
<keyword evidence="3" id="KW-1185">Reference proteome</keyword>
<name>A0A563E0J7_9MICO</name>
<dbReference type="InterPro" id="IPR043472">
    <property type="entry name" value="Macro_dom-like"/>
</dbReference>
<protein>
    <submittedName>
        <fullName evidence="2">O-acetyl-ADP-ribose deacetylase</fullName>
    </submittedName>
</protein>
<dbReference type="OrthoDB" id="6194521at2"/>
<evidence type="ECO:0000259" key="1">
    <source>
        <dbReference type="PROSITE" id="PS51154"/>
    </source>
</evidence>
<dbReference type="PROSITE" id="PS51154">
    <property type="entry name" value="MACRO"/>
    <property type="match status" value="1"/>
</dbReference>
<dbReference type="Gene3D" id="3.40.220.10">
    <property type="entry name" value="Leucine Aminopeptidase, subunit E, domain 1"/>
    <property type="match status" value="1"/>
</dbReference>
<feature type="domain" description="Macro" evidence="1">
    <location>
        <begin position="40"/>
        <end position="220"/>
    </location>
</feature>
<dbReference type="SMART" id="SM00506">
    <property type="entry name" value="A1pp"/>
    <property type="match status" value="1"/>
</dbReference>
<dbReference type="Pfam" id="PF01661">
    <property type="entry name" value="Macro"/>
    <property type="match status" value="1"/>
</dbReference>
<comment type="caution">
    <text evidence="2">The sequence shown here is derived from an EMBL/GenBank/DDBJ whole genome shotgun (WGS) entry which is preliminary data.</text>
</comment>
<evidence type="ECO:0000313" key="3">
    <source>
        <dbReference type="Proteomes" id="UP000320244"/>
    </source>
</evidence>
<dbReference type="AlphaFoldDB" id="A0A563E0J7"/>
<evidence type="ECO:0000313" key="2">
    <source>
        <dbReference type="EMBL" id="TWP36068.1"/>
    </source>
</evidence>
<dbReference type="InterPro" id="IPR002589">
    <property type="entry name" value="Macro_dom"/>
</dbReference>
<reference evidence="2 3" key="1">
    <citation type="submission" date="2019-05" db="EMBL/GenBank/DDBJ databases">
        <authorList>
            <person name="Lee S.D."/>
        </authorList>
    </citation>
    <scope>NUCLEOTIDE SEQUENCE [LARGE SCALE GENOMIC DNA]</scope>
    <source>
        <strain evidence="2 3">C5-26</strain>
    </source>
</reference>
<dbReference type="CDD" id="cd02908">
    <property type="entry name" value="Macro_OAADPr_deacetylase"/>
    <property type="match status" value="1"/>
</dbReference>
<dbReference type="EMBL" id="VCQV01000014">
    <property type="protein sequence ID" value="TWP36068.1"/>
    <property type="molecule type" value="Genomic_DNA"/>
</dbReference>
<sequence length="220" mass="23226">MFPASRELIPPNRELRTASRELIPRRHREVTFSNREVSSGADAPSYPGGVSGIECIRGDITTQRVDAIVNAANSSLLGGGGVDGAIHRAAGPGLLDECRRLRGTSLADGLPVGRAVATGGHDLPARWVIHTVGPNRHRGESDPALLAACFSNSLDAAATIGARTIAFPAVSAGVYGWDAAEVARVALGAVRPRVQDFELIRFVLFSDRLLNAFIRAAEDA</sequence>
<dbReference type="PANTHER" id="PTHR11106">
    <property type="entry name" value="GANGLIOSIDE INDUCED DIFFERENTIATION ASSOCIATED PROTEIN 2-RELATED"/>
    <property type="match status" value="1"/>
</dbReference>